<evidence type="ECO:0000313" key="2">
    <source>
        <dbReference type="Proteomes" id="UP001223390"/>
    </source>
</evidence>
<dbReference type="RefSeq" id="WP_285345189.1">
    <property type="nucleotide sequence ID" value="NZ_JASITI010000041.1"/>
</dbReference>
<evidence type="ECO:0000313" key="1">
    <source>
        <dbReference type="EMBL" id="MDK9499269.1"/>
    </source>
</evidence>
<dbReference type="Proteomes" id="UP001223390">
    <property type="component" value="Unassembled WGS sequence"/>
</dbReference>
<sequence>MTYRSAAPSSVVYADEAQHYLELVHRHTPSGRDTYRIVAGRYTGAAYGHWLDVDTTVAQKGIESTTWTQDGVRVRFTTGHETFVPARFFMSGR</sequence>
<name>A0ABT7H093_9ACTN</name>
<protein>
    <submittedName>
        <fullName evidence="1">Uncharacterized protein</fullName>
    </submittedName>
</protein>
<comment type="caution">
    <text evidence="1">The sequence shown here is derived from an EMBL/GenBank/DDBJ whole genome shotgun (WGS) entry which is preliminary data.</text>
</comment>
<reference evidence="1 2" key="1">
    <citation type="submission" date="2023-05" db="EMBL/GenBank/DDBJ databases">
        <title>Sequencing and Assembly of Streptomyces sp. NP73.</title>
        <authorList>
            <person name="Konwar A.N."/>
            <person name="Saikia K."/>
            <person name="Thakur D."/>
        </authorList>
    </citation>
    <scope>NUCLEOTIDE SEQUENCE [LARGE SCALE GENOMIC DNA]</scope>
    <source>
        <strain evidence="1 2">NP73</strain>
    </source>
</reference>
<gene>
    <name evidence="1" type="ORF">QEZ40_004686</name>
</gene>
<dbReference type="EMBL" id="JASITI010000041">
    <property type="protein sequence ID" value="MDK9499269.1"/>
    <property type="molecule type" value="Genomic_DNA"/>
</dbReference>
<proteinExistence type="predicted"/>
<organism evidence="1 2">
    <name type="scientific">Streptomyces katrae</name>
    <dbReference type="NCBI Taxonomy" id="68223"/>
    <lineage>
        <taxon>Bacteria</taxon>
        <taxon>Bacillati</taxon>
        <taxon>Actinomycetota</taxon>
        <taxon>Actinomycetes</taxon>
        <taxon>Kitasatosporales</taxon>
        <taxon>Streptomycetaceae</taxon>
        <taxon>Streptomyces</taxon>
    </lineage>
</organism>
<keyword evidence="2" id="KW-1185">Reference proteome</keyword>
<accession>A0ABT7H093</accession>